<keyword evidence="8 13" id="KW-0812">Transmembrane</keyword>
<accession>A0A507D4Q8</accession>
<dbReference type="Proteomes" id="UP000320475">
    <property type="component" value="Unassembled WGS sequence"/>
</dbReference>
<feature type="transmembrane region" description="Helical" evidence="13">
    <location>
        <begin position="12"/>
        <end position="34"/>
    </location>
</feature>
<feature type="transmembrane region" description="Helical" evidence="13">
    <location>
        <begin position="388"/>
        <end position="405"/>
    </location>
</feature>
<comment type="subcellular location">
    <subcellularLocation>
        <location evidence="1 13">Endoplasmic reticulum membrane</location>
        <topology evidence="1 13">Multi-pass membrane protein</topology>
    </subcellularLocation>
</comment>
<comment type="similarity">
    <text evidence="3 13">Belongs to the PIGM family.</text>
</comment>
<feature type="transmembrane region" description="Helical" evidence="13">
    <location>
        <begin position="82"/>
        <end position="102"/>
    </location>
</feature>
<keyword evidence="16" id="KW-1185">Reference proteome</keyword>
<evidence type="ECO:0000313" key="17">
    <source>
        <dbReference type="Proteomes" id="UP000320475"/>
    </source>
</evidence>
<keyword evidence="11 13" id="KW-0472">Membrane</keyword>
<feature type="transmembrane region" description="Helical" evidence="13">
    <location>
        <begin position="325"/>
        <end position="344"/>
    </location>
</feature>
<dbReference type="AlphaFoldDB" id="A0A507D4Q8"/>
<keyword evidence="9 13" id="KW-0256">Endoplasmic reticulum</keyword>
<evidence type="ECO:0000256" key="7">
    <source>
        <dbReference type="ARBA" id="ARBA00022679"/>
    </source>
</evidence>
<keyword evidence="5 13" id="KW-0337">GPI-anchor biosynthesis</keyword>
<keyword evidence="7 13" id="KW-0808">Transferase</keyword>
<dbReference type="PANTHER" id="PTHR12886:SF0">
    <property type="entry name" value="GPI MANNOSYLTRANSFERASE 1"/>
    <property type="match status" value="1"/>
</dbReference>
<evidence type="ECO:0000256" key="8">
    <source>
        <dbReference type="ARBA" id="ARBA00022692"/>
    </source>
</evidence>
<gene>
    <name evidence="14" type="ORF">SeLEV6574_g03997</name>
    <name evidence="15" type="ORF">SeMB42_g03688</name>
</gene>
<protein>
    <recommendedName>
        <fullName evidence="4 13">GPI mannosyltransferase 1</fullName>
        <ecNumber evidence="13">2.4.1.-</ecNumber>
    </recommendedName>
    <alternativeName>
        <fullName evidence="13">GPI mannosyltransferase I</fullName>
    </alternativeName>
</protein>
<evidence type="ECO:0000256" key="2">
    <source>
        <dbReference type="ARBA" id="ARBA00004687"/>
    </source>
</evidence>
<dbReference type="GO" id="GO:0004376">
    <property type="term" value="F:GPI mannosyltransferase activity"/>
    <property type="evidence" value="ECO:0007669"/>
    <property type="project" value="InterPro"/>
</dbReference>
<evidence type="ECO:0000256" key="12">
    <source>
        <dbReference type="ARBA" id="ARBA00025399"/>
    </source>
</evidence>
<sequence length="484" mass="54929">MLVPLDTVADDLLVIRGTFAIQLGQCLCHVLLVLDRTASTAASRKVLNQKGLQSDVRGRLRGRVHLIASKHIPRAMFLKPPYMSLLVTPLALRLALLLYGLYQDSLPMPIKYTDIDYLVFTDAANHTYHNESPYARSTYRYTPLLSYLLVPGIHLGWEKWWGKLVFVACDILNGCLLYRIGRMQNVDVLIWIVVLWNLNPFVATISTRGSSESVVIVLVLGAIYLMMSGKWRLASVVLGIAIHFKIYPIIYGISFLMHCKEPDSDSGERPASFDTLKQITFFFICGTTFCILSSAMYILYGSAFLQESYLYHLSRQDHRHNFSIYFYYLYLTSSSTTPSVFARLVSFTPQLGLVVLLGMLHGRYDLPFACFSQTFAFVMLNKVVTSQYFMWYLCFLPVILPSSNLNGRKGVVLLVGWTLGQAVWLSYAYQLEHLGRNTFRSLCMAGCLFFIINCVILVELIRAHSLASLTSRLKAQSEKQEKIQ</sequence>
<evidence type="ECO:0000313" key="14">
    <source>
        <dbReference type="EMBL" id="TPX45224.1"/>
    </source>
</evidence>
<feature type="transmembrane region" description="Helical" evidence="13">
    <location>
        <begin position="411"/>
        <end position="429"/>
    </location>
</feature>
<evidence type="ECO:0000256" key="3">
    <source>
        <dbReference type="ARBA" id="ARBA00011071"/>
    </source>
</evidence>
<evidence type="ECO:0000313" key="16">
    <source>
        <dbReference type="Proteomes" id="UP000317494"/>
    </source>
</evidence>
<keyword evidence="10 13" id="KW-1133">Transmembrane helix</keyword>
<evidence type="ECO:0000256" key="4">
    <source>
        <dbReference type="ARBA" id="ARBA00013797"/>
    </source>
</evidence>
<feature type="transmembrane region" description="Helical" evidence="13">
    <location>
        <begin position="213"/>
        <end position="229"/>
    </location>
</feature>
<name>A0A507D4Q8_9FUNG</name>
<dbReference type="GO" id="GO:1990529">
    <property type="term" value="C:glycosylphosphatidylinositol-mannosyltransferase I complex"/>
    <property type="evidence" value="ECO:0007669"/>
    <property type="project" value="TreeGrafter"/>
</dbReference>
<dbReference type="PANTHER" id="PTHR12886">
    <property type="entry name" value="PIG-M MANNOSYLTRANSFERASE"/>
    <property type="match status" value="1"/>
</dbReference>
<feature type="transmembrane region" description="Helical" evidence="13">
    <location>
        <begin position="236"/>
        <end position="258"/>
    </location>
</feature>
<evidence type="ECO:0000256" key="1">
    <source>
        <dbReference type="ARBA" id="ARBA00004477"/>
    </source>
</evidence>
<dbReference type="GO" id="GO:0051751">
    <property type="term" value="F:alpha-1,4-mannosyltransferase activity"/>
    <property type="evidence" value="ECO:0007669"/>
    <property type="project" value="InterPro"/>
</dbReference>
<feature type="transmembrane region" description="Helical" evidence="13">
    <location>
        <begin position="441"/>
        <end position="461"/>
    </location>
</feature>
<dbReference type="UniPathway" id="UPA00196"/>
<proteinExistence type="inferred from homology"/>
<dbReference type="VEuPathDB" id="FungiDB:SeMB42_g03688"/>
<dbReference type="Proteomes" id="UP000317494">
    <property type="component" value="Unassembled WGS sequence"/>
</dbReference>
<dbReference type="EMBL" id="QEAN01000135">
    <property type="protein sequence ID" value="TPX46453.1"/>
    <property type="molecule type" value="Genomic_DNA"/>
</dbReference>
<dbReference type="EC" id="2.4.1.-" evidence="13"/>
<evidence type="ECO:0000256" key="6">
    <source>
        <dbReference type="ARBA" id="ARBA00022676"/>
    </source>
</evidence>
<feature type="transmembrane region" description="Helical" evidence="13">
    <location>
        <begin position="188"/>
        <end position="207"/>
    </location>
</feature>
<dbReference type="InterPro" id="IPR007704">
    <property type="entry name" value="PIG-M"/>
</dbReference>
<dbReference type="OrthoDB" id="1741594at2759"/>
<evidence type="ECO:0000313" key="15">
    <source>
        <dbReference type="EMBL" id="TPX46453.1"/>
    </source>
</evidence>
<evidence type="ECO:0000256" key="10">
    <source>
        <dbReference type="ARBA" id="ARBA00022989"/>
    </source>
</evidence>
<evidence type="ECO:0000256" key="5">
    <source>
        <dbReference type="ARBA" id="ARBA00022502"/>
    </source>
</evidence>
<organism evidence="15 16">
    <name type="scientific">Synchytrium endobioticum</name>
    <dbReference type="NCBI Taxonomy" id="286115"/>
    <lineage>
        <taxon>Eukaryota</taxon>
        <taxon>Fungi</taxon>
        <taxon>Fungi incertae sedis</taxon>
        <taxon>Chytridiomycota</taxon>
        <taxon>Chytridiomycota incertae sedis</taxon>
        <taxon>Chytridiomycetes</taxon>
        <taxon>Synchytriales</taxon>
        <taxon>Synchytriaceae</taxon>
        <taxon>Synchytrium</taxon>
    </lineage>
</organism>
<dbReference type="GO" id="GO:0005789">
    <property type="term" value="C:endoplasmic reticulum membrane"/>
    <property type="evidence" value="ECO:0007669"/>
    <property type="project" value="UniProtKB-SubCell"/>
</dbReference>
<reference evidence="16 17" key="1">
    <citation type="journal article" date="2019" name="Sci. Rep.">
        <title>Comparative genomics of chytrid fungi reveal insights into the obligate biotrophic and pathogenic lifestyle of Synchytrium endobioticum.</title>
        <authorList>
            <person name="van de Vossenberg B.T.L.H."/>
            <person name="Warris S."/>
            <person name="Nguyen H.D.T."/>
            <person name="van Gent-Pelzer M.P.E."/>
            <person name="Joly D.L."/>
            <person name="van de Geest H.C."/>
            <person name="Bonants P.J.M."/>
            <person name="Smith D.S."/>
            <person name="Levesque C.A."/>
            <person name="van der Lee T.A.J."/>
        </authorList>
    </citation>
    <scope>NUCLEOTIDE SEQUENCE [LARGE SCALE GENOMIC DNA]</scope>
    <source>
        <strain evidence="14 17">LEV6574</strain>
        <strain evidence="15 16">MB42</strain>
    </source>
</reference>
<feature type="transmembrane region" description="Helical" evidence="13">
    <location>
        <begin position="278"/>
        <end position="305"/>
    </location>
</feature>
<comment type="caution">
    <text evidence="15">The sequence shown here is derived from an EMBL/GenBank/DDBJ whole genome shotgun (WGS) entry which is preliminary data.</text>
</comment>
<keyword evidence="6 13" id="KW-0328">Glycosyltransferase</keyword>
<dbReference type="STRING" id="286115.A0A507D4Q8"/>
<evidence type="ECO:0000256" key="11">
    <source>
        <dbReference type="ARBA" id="ARBA00023136"/>
    </source>
</evidence>
<comment type="function">
    <text evidence="12 13">Mannosyltransferase involved in glycosylphosphatidylinositol-anchor biosynthesis. Transfers the first alpha-1,4-mannose to GlcN-acyl-PI during GPI precursor assembly. Required for cell wall integrity.</text>
</comment>
<dbReference type="GO" id="GO:0006506">
    <property type="term" value="P:GPI anchor biosynthetic process"/>
    <property type="evidence" value="ECO:0007669"/>
    <property type="project" value="UniProtKB-UniPathway"/>
</dbReference>
<dbReference type="Pfam" id="PF05007">
    <property type="entry name" value="Mannosyl_trans"/>
    <property type="match status" value="1"/>
</dbReference>
<evidence type="ECO:0000256" key="9">
    <source>
        <dbReference type="ARBA" id="ARBA00022824"/>
    </source>
</evidence>
<evidence type="ECO:0000256" key="13">
    <source>
        <dbReference type="RuleBase" id="RU365064"/>
    </source>
</evidence>
<comment type="pathway">
    <text evidence="2 13">Glycolipid biosynthesis; glycosylphosphatidylinositol-anchor biosynthesis.</text>
</comment>
<dbReference type="EMBL" id="QEAM01000149">
    <property type="protein sequence ID" value="TPX45224.1"/>
    <property type="molecule type" value="Genomic_DNA"/>
</dbReference>